<evidence type="ECO:0000313" key="5">
    <source>
        <dbReference type="Proteomes" id="UP000614216"/>
    </source>
</evidence>
<evidence type="ECO:0000256" key="2">
    <source>
        <dbReference type="SAM" id="Phobius"/>
    </source>
</evidence>
<dbReference type="SUPFAM" id="SSF48452">
    <property type="entry name" value="TPR-like"/>
    <property type="match status" value="1"/>
</dbReference>
<feature type="repeat" description="TPR" evidence="1">
    <location>
        <begin position="291"/>
        <end position="324"/>
    </location>
</feature>
<dbReference type="Pfam" id="PF13374">
    <property type="entry name" value="TPR_10"/>
    <property type="match status" value="1"/>
</dbReference>
<feature type="repeat" description="TPR" evidence="1">
    <location>
        <begin position="126"/>
        <end position="159"/>
    </location>
</feature>
<dbReference type="InterPro" id="IPR011990">
    <property type="entry name" value="TPR-like_helical_dom_sf"/>
</dbReference>
<dbReference type="RefSeq" id="WP_202855784.1">
    <property type="nucleotide sequence ID" value="NZ_JAEUGD010000023.1"/>
</dbReference>
<dbReference type="PROSITE" id="PS50005">
    <property type="entry name" value="TPR"/>
    <property type="match status" value="2"/>
</dbReference>
<dbReference type="PANTHER" id="PTHR10098">
    <property type="entry name" value="RAPSYN-RELATED"/>
    <property type="match status" value="1"/>
</dbReference>
<gene>
    <name evidence="4" type="ORF">JMN32_07995</name>
</gene>
<feature type="transmembrane region" description="Helical" evidence="2">
    <location>
        <begin position="978"/>
        <end position="996"/>
    </location>
</feature>
<evidence type="ECO:0000313" key="4">
    <source>
        <dbReference type="EMBL" id="MBL6446245.1"/>
    </source>
</evidence>
<evidence type="ECO:0000256" key="1">
    <source>
        <dbReference type="PROSITE-ProRule" id="PRU00339"/>
    </source>
</evidence>
<dbReference type="InterPro" id="IPR019734">
    <property type="entry name" value="TPR_rpt"/>
</dbReference>
<dbReference type="SMART" id="SM00028">
    <property type="entry name" value="TPR"/>
    <property type="match status" value="5"/>
</dbReference>
<keyword evidence="2" id="KW-0812">Transmembrane</keyword>
<comment type="caution">
    <text evidence="4">The sequence shown here is derived from an EMBL/GenBank/DDBJ whole genome shotgun (WGS) entry which is preliminary data.</text>
</comment>
<accession>A0A937FUC3</accession>
<feature type="domain" description="CHAT" evidence="3">
    <location>
        <begin position="670"/>
        <end position="965"/>
    </location>
</feature>
<dbReference type="AlphaFoldDB" id="A0A937FUC3"/>
<reference evidence="4" key="1">
    <citation type="submission" date="2021-01" db="EMBL/GenBank/DDBJ databases">
        <title>Fulvivirga kasyanovii gen. nov., sp nov., a novel member of the phylum Bacteroidetes isolated from seawater in a mussel farm.</title>
        <authorList>
            <person name="Zhao L.-H."/>
            <person name="Wang Z.-J."/>
        </authorList>
    </citation>
    <scope>NUCLEOTIDE SEQUENCE</scope>
    <source>
        <strain evidence="4">29W222</strain>
    </source>
</reference>
<evidence type="ECO:0000259" key="3">
    <source>
        <dbReference type="Pfam" id="PF12770"/>
    </source>
</evidence>
<keyword evidence="2" id="KW-0472">Membrane</keyword>
<dbReference type="EMBL" id="JAEUGD010000023">
    <property type="protein sequence ID" value="MBL6446245.1"/>
    <property type="molecule type" value="Genomic_DNA"/>
</dbReference>
<dbReference type="Pfam" id="PF12770">
    <property type="entry name" value="CHAT"/>
    <property type="match status" value="1"/>
</dbReference>
<keyword evidence="5" id="KW-1185">Reference proteome</keyword>
<dbReference type="Proteomes" id="UP000614216">
    <property type="component" value="Unassembled WGS sequence"/>
</dbReference>
<sequence length="1005" mass="116331">MKALLFLISFILLSTITLLGQKYVKEIDSLNRELSHAHGSTKVKVLDQLVDKCFSANKNKEMYSFLEEMHKLSNALDIKEGLFKTYFYLGLVSFNIEWKPSKAVKHLNQALNTGYTYKIEDPETYSAIYNNLGLIYKNLYHFDSALHFYKRASKVNQAYQLNKRNITLLQNMSRICYSMGDINLAINYAEECLNESIKTNEKELMCTGYKTMAEFLYYTNSPEMGLEYCQKAHELSVEVYGEFHSNTASTFNLLFKLHHNLGNYHESLMYANREYYCLKQIYGTPVHPKLAGALLSLGRCHYKLNNYDSALYFYKNALKSEELISTSKSTMKLNIYNKLAECQLANNDLFASMSFLKLAEKLKDGTIGQKSEIRKIYGDLYFKSGNYVKSLNEYKKAILIRLGKSPSDTFSYPLASQIDDHSRGLLLMHNIAMVCEILYRQNGRQNDLEQSFKAYQICDTLVNTFRYNFQNDNDKIVFNKASVEVYNGAIRVAYLMGKIGDQRKYQELAFLFAEKAKSNLLYQSIVKRNAMQYSLLPDSVLNYENEIKHKVTSYIAKINKEPEEAKKRVLKGLLFEARREYEKFQHALEGAFPNYYKLKYSNKFLTISEIQERLAGETILEFVLTDELIYVFLVKKNNFKVLEFARPKKLDFWIDKLRSSILAKDYMEYQEMAYQLYKSLFEPVELFLTKENYVIIVPDGKLWHLNFDLLLRRIEEGKAFYSLDYLINDYTISYANSANHLFLNNGRTKANVKKRCLAFSYSNDSLETSPVDFWVLRDFKHDLPGTREEIRSISKLLSGKYYFGSLASEANFKKESHGYSILHLALHGEVSDEDPLYSKLKFSPAIGDTTEDGYLNIYEIYNINLNSEMTVLSACNTGYGKLERGEGLMSLGRAFQYAGVNSLLLSNWGIPDEVAPPIMYDFYRYLKQGMNKSEAIRAAKLNYLKTAGIYKSAPFYWGSFVVIGDPSPLEIEGPEINYWLYFVIIISAFSLVLWGANNFRKRVEF</sequence>
<organism evidence="4 5">
    <name type="scientific">Fulvivirga marina</name>
    <dbReference type="NCBI Taxonomy" id="2494733"/>
    <lineage>
        <taxon>Bacteria</taxon>
        <taxon>Pseudomonadati</taxon>
        <taxon>Bacteroidota</taxon>
        <taxon>Cytophagia</taxon>
        <taxon>Cytophagales</taxon>
        <taxon>Fulvivirgaceae</taxon>
        <taxon>Fulvivirga</taxon>
    </lineage>
</organism>
<dbReference type="InterPro" id="IPR024983">
    <property type="entry name" value="CHAT_dom"/>
</dbReference>
<name>A0A937FUC3_9BACT</name>
<dbReference type="Gene3D" id="1.25.40.10">
    <property type="entry name" value="Tetratricopeptide repeat domain"/>
    <property type="match status" value="2"/>
</dbReference>
<proteinExistence type="predicted"/>
<keyword evidence="1" id="KW-0802">TPR repeat</keyword>
<dbReference type="PANTHER" id="PTHR10098:SF108">
    <property type="entry name" value="TETRATRICOPEPTIDE REPEAT PROTEIN 28"/>
    <property type="match status" value="1"/>
</dbReference>
<protein>
    <submittedName>
        <fullName evidence="4">CHAT domain-containing protein</fullName>
    </submittedName>
</protein>
<keyword evidence="2" id="KW-1133">Transmembrane helix</keyword>